<name>U6SW91_9BACI</name>
<dbReference type="GO" id="GO:0009847">
    <property type="term" value="P:spore germination"/>
    <property type="evidence" value="ECO:0007669"/>
    <property type="project" value="InterPro"/>
</dbReference>
<dbReference type="RefSeq" id="WP_022626687.1">
    <property type="nucleotide sequence ID" value="NZ_ATAE01000004.1"/>
</dbReference>
<dbReference type="Proteomes" id="UP000017170">
    <property type="component" value="Unassembled WGS sequence"/>
</dbReference>
<evidence type="ECO:0000256" key="3">
    <source>
        <dbReference type="ARBA" id="ARBA00023136"/>
    </source>
</evidence>
<evidence type="ECO:0000313" key="4">
    <source>
        <dbReference type="EMBL" id="ERN54916.1"/>
    </source>
</evidence>
<sequence>MLYHLKRKFMKHSRSTEAADITTSPLSGELTHNIEMIEELYSASINKDFVVRDIHIKGMDSRAALFFYATAVDLDKVEQSIISPLLTEEGKDIRDIVSVEHISDVNDLLDVSEYIHQGYVIFLTEGSPNGLAFNVASYEHRGIEKAENEVLVKGPKEAFTESASVNLSLLRKRISNPHFIAEGMGVGVRSKSEATILYMNDLVDENVLNEVKKRIERIEVDSVRSIEMLEQFIEERTYSVYGKLKM</sequence>
<dbReference type="PANTHER" id="PTHR22550:SF5">
    <property type="entry name" value="LEUCINE ZIPPER PROTEIN 4"/>
    <property type="match status" value="1"/>
</dbReference>
<reference evidence="4 5" key="1">
    <citation type="journal article" date="2013" name="Genome Announc.">
        <title>Genome Sequence of the Extreme Obligate Alkaliphile Bacillus marmarensis Strain DSM 21297.</title>
        <authorList>
            <person name="Wernick D.G."/>
            <person name="Choi K.Y."/>
            <person name="Tat C.A."/>
            <person name="Lafontaine Rivera J.G."/>
            <person name="Liao J.C."/>
        </authorList>
    </citation>
    <scope>NUCLEOTIDE SEQUENCE [LARGE SCALE GENOMIC DNA]</scope>
    <source>
        <strain evidence="4 5">DSM 21297</strain>
    </source>
</reference>
<protein>
    <recommendedName>
        <fullName evidence="6">GerA spore germination protein</fullName>
    </recommendedName>
</protein>
<dbReference type="InterPro" id="IPR004995">
    <property type="entry name" value="Spore_Ger"/>
</dbReference>
<dbReference type="AlphaFoldDB" id="U6SW91"/>
<comment type="similarity">
    <text evidence="2">Belongs to the GerABKA family.</text>
</comment>
<keyword evidence="3" id="KW-0472">Membrane</keyword>
<evidence type="ECO:0000313" key="5">
    <source>
        <dbReference type="Proteomes" id="UP000017170"/>
    </source>
</evidence>
<accession>U6SW91</accession>
<evidence type="ECO:0000256" key="1">
    <source>
        <dbReference type="ARBA" id="ARBA00004141"/>
    </source>
</evidence>
<dbReference type="EMBL" id="ATAE01000004">
    <property type="protein sequence ID" value="ERN54916.1"/>
    <property type="molecule type" value="Genomic_DNA"/>
</dbReference>
<dbReference type="InterPro" id="IPR050768">
    <property type="entry name" value="UPF0353/GerABKA_families"/>
</dbReference>
<evidence type="ECO:0008006" key="6">
    <source>
        <dbReference type="Google" id="ProtNLM"/>
    </source>
</evidence>
<gene>
    <name evidence="4" type="ORF">A33I_04375</name>
</gene>
<dbReference type="GO" id="GO:0016020">
    <property type="term" value="C:membrane"/>
    <property type="evidence" value="ECO:0007669"/>
    <property type="project" value="UniProtKB-SubCell"/>
</dbReference>
<evidence type="ECO:0000256" key="2">
    <source>
        <dbReference type="ARBA" id="ARBA00005278"/>
    </source>
</evidence>
<proteinExistence type="inferred from homology"/>
<organism evidence="4 5">
    <name type="scientific">Alkalihalophilus marmarensis DSM 21297</name>
    <dbReference type="NCBI Taxonomy" id="1188261"/>
    <lineage>
        <taxon>Bacteria</taxon>
        <taxon>Bacillati</taxon>
        <taxon>Bacillota</taxon>
        <taxon>Bacilli</taxon>
        <taxon>Bacillales</taxon>
        <taxon>Bacillaceae</taxon>
        <taxon>Alkalihalophilus</taxon>
    </lineage>
</organism>
<dbReference type="PANTHER" id="PTHR22550">
    <property type="entry name" value="SPORE GERMINATION PROTEIN"/>
    <property type="match status" value="1"/>
</dbReference>
<comment type="subcellular location">
    <subcellularLocation>
        <location evidence="1">Membrane</location>
        <topology evidence="1">Multi-pass membrane protein</topology>
    </subcellularLocation>
</comment>
<dbReference type="PATRIC" id="fig|1188261.3.peg.275"/>
<keyword evidence="5" id="KW-1185">Reference proteome</keyword>
<comment type="caution">
    <text evidence="4">The sequence shown here is derived from an EMBL/GenBank/DDBJ whole genome shotgun (WGS) entry which is preliminary data.</text>
</comment>
<dbReference type="Pfam" id="PF03323">
    <property type="entry name" value="GerA"/>
    <property type="match status" value="1"/>
</dbReference>